<keyword evidence="1" id="KW-0472">Membrane</keyword>
<protein>
    <submittedName>
        <fullName evidence="3">Variant-specific surface protein</fullName>
    </submittedName>
</protein>
<name>V6TPE1_GIAIN</name>
<dbReference type="PANTHER" id="PTHR23275">
    <property type="entry name" value="CABRIOLET.-RELATED"/>
    <property type="match status" value="1"/>
</dbReference>
<feature type="transmembrane region" description="Helical" evidence="1">
    <location>
        <begin position="315"/>
        <end position="339"/>
    </location>
</feature>
<dbReference type="Pfam" id="PF03302">
    <property type="entry name" value="VSP"/>
    <property type="match status" value="2"/>
</dbReference>
<dbReference type="SUPFAM" id="SSF57184">
    <property type="entry name" value="Growth factor receptor domain"/>
    <property type="match status" value="1"/>
</dbReference>
<comment type="caution">
    <text evidence="3">The sequence shown here is derived from an EMBL/GenBank/DDBJ whole genome shotgun (WGS) entry which is preliminary data.</text>
</comment>
<dbReference type="InterPro" id="IPR005127">
    <property type="entry name" value="Giardia_VSP"/>
</dbReference>
<evidence type="ECO:0000256" key="1">
    <source>
        <dbReference type="SAM" id="Phobius"/>
    </source>
</evidence>
<gene>
    <name evidence="3" type="ORF">GSB_155000</name>
</gene>
<dbReference type="AlphaFoldDB" id="V6TPE1"/>
<feature type="chain" id="PRO_5004751998" evidence="2">
    <location>
        <begin position="18"/>
        <end position="344"/>
    </location>
</feature>
<dbReference type="Gene3D" id="2.10.220.10">
    <property type="entry name" value="Hormone Receptor, Insulin-like Growth Factor Receptor 1, Chain A, domain 2"/>
    <property type="match status" value="1"/>
</dbReference>
<keyword evidence="2" id="KW-0732">Signal</keyword>
<sequence>MFDKFLFAGLIMQIAWAACQVQIESSENAQATTQCRTNKCDVTINGNEYCSQCSKNDDHLVNGKCVAAAGDADKGCENPANGVCASCKDGYFMYKGGCYKFAGELGSLICADPESGAAAGKVAGACTNCVAGFFRSPVAAAGKQSCIACNDTTGADNNVGVANCAECTAPATSGSSGTAKCTGCAPGSDSKKPNAVGNSCVPCSPAHCATCSAANTCATCEDGYMLDAKKACVACTVAGCKRCESDGSTGQLCTACTSGTQKPNKEGTKCYECNINGCMYCSEVDTCDQCSDGYKLEGGKCASSSANRSALSTGAIAGISVAAVVVVGGLVGFLCWWFICRGKA</sequence>
<dbReference type="PANTHER" id="PTHR23275:SF100">
    <property type="entry name" value="EGF-LIKE DOMAIN-CONTAINING PROTEIN"/>
    <property type="match status" value="1"/>
</dbReference>
<keyword evidence="1" id="KW-1133">Transmembrane helix</keyword>
<accession>V6TPE1</accession>
<dbReference type="VEuPathDB" id="GiardiaDB:DHA2_151498"/>
<evidence type="ECO:0000256" key="2">
    <source>
        <dbReference type="SAM" id="SignalP"/>
    </source>
</evidence>
<keyword evidence="1" id="KW-0812">Transmembrane</keyword>
<dbReference type="PROSITE" id="PS51257">
    <property type="entry name" value="PROKAR_LIPOPROTEIN"/>
    <property type="match status" value="1"/>
</dbReference>
<organism evidence="3 4">
    <name type="scientific">Giardia intestinalis</name>
    <name type="common">Giardia lamblia</name>
    <dbReference type="NCBI Taxonomy" id="5741"/>
    <lineage>
        <taxon>Eukaryota</taxon>
        <taxon>Metamonada</taxon>
        <taxon>Diplomonadida</taxon>
        <taxon>Hexamitidae</taxon>
        <taxon>Giardiinae</taxon>
        <taxon>Giardia</taxon>
    </lineage>
</organism>
<dbReference type="InterPro" id="IPR052798">
    <property type="entry name" value="Giardia_VSA"/>
</dbReference>
<proteinExistence type="predicted"/>
<dbReference type="OrthoDB" id="258158at2759"/>
<reference evidence="4" key="1">
    <citation type="submission" date="2012-02" db="EMBL/GenBank/DDBJ databases">
        <title>Genome sequencing of Giardia lamblia Genotypes A2 and B isolates (DH and GS) and comparative analysis with the genomes of Genotypes A1 and E (WB and Pig).</title>
        <authorList>
            <person name="Adam R."/>
            <person name="Dahlstrom E."/>
            <person name="Martens C."/>
            <person name="Bruno D."/>
            <person name="Barbian K."/>
            <person name="Porcella S.F."/>
            <person name="Nash T."/>
        </authorList>
    </citation>
    <scope>NUCLEOTIDE SEQUENCE</scope>
    <source>
        <strain evidence="4">GS</strain>
    </source>
</reference>
<reference evidence="3 4" key="2">
    <citation type="journal article" date="2013" name="Genome Biol. Evol.">
        <title>Genome sequencing of Giardia lamblia genotypes A2 and B isolates (DH and GS) and comparative analysis with the genomes of genotypes A1 and E (WB and Pig).</title>
        <authorList>
            <person name="Adam R.D."/>
            <person name="Dahlstrom E.W."/>
            <person name="Martens C.A."/>
            <person name="Bruno D.P."/>
            <person name="Barbian K.D."/>
            <person name="Ricklefs S.M."/>
            <person name="Hernandez M.M."/>
            <person name="Narla N.P."/>
            <person name="Patel R.B."/>
            <person name="Porcella S.F."/>
            <person name="Nash T.E."/>
        </authorList>
    </citation>
    <scope>NUCLEOTIDE SEQUENCE [LARGE SCALE GENOMIC DNA]</scope>
    <source>
        <strain evidence="3 4">GS</strain>
    </source>
</reference>
<dbReference type="InterPro" id="IPR009030">
    <property type="entry name" value="Growth_fac_rcpt_cys_sf"/>
</dbReference>
<evidence type="ECO:0000313" key="4">
    <source>
        <dbReference type="Proteomes" id="UP000018040"/>
    </source>
</evidence>
<dbReference type="EMBL" id="AHHH01000199">
    <property type="protein sequence ID" value="ESU40591.1"/>
    <property type="molecule type" value="Genomic_DNA"/>
</dbReference>
<feature type="signal peptide" evidence="2">
    <location>
        <begin position="1"/>
        <end position="17"/>
    </location>
</feature>
<evidence type="ECO:0000313" key="3">
    <source>
        <dbReference type="EMBL" id="ESU40591.1"/>
    </source>
</evidence>
<dbReference type="VEuPathDB" id="GiardiaDB:QR46_3497"/>
<dbReference type="Proteomes" id="UP000018040">
    <property type="component" value="Unassembled WGS sequence"/>
</dbReference>